<keyword evidence="2" id="KW-0134">Cell wall</keyword>
<name>A0AAN6MRK7_9PEZI</name>
<keyword evidence="7" id="KW-0863">Zinc-finger</keyword>
<evidence type="ECO:0000256" key="8">
    <source>
        <dbReference type="ARBA" id="ARBA00022833"/>
    </source>
</evidence>
<accession>A0AAN6MRK7</accession>
<dbReference type="InterPro" id="IPR036236">
    <property type="entry name" value="Znf_C2H2_sf"/>
</dbReference>
<comment type="subcellular location">
    <subcellularLocation>
        <location evidence="1">Secreted</location>
        <location evidence="1">Cell wall</location>
    </subcellularLocation>
</comment>
<dbReference type="GO" id="GO:0008270">
    <property type="term" value="F:zinc ion binding"/>
    <property type="evidence" value="ECO:0007669"/>
    <property type="project" value="UniProtKB-KW"/>
</dbReference>
<evidence type="ECO:0000313" key="14">
    <source>
        <dbReference type="Proteomes" id="UP001303889"/>
    </source>
</evidence>
<feature type="region of interest" description="Disordered" evidence="10">
    <location>
        <begin position="249"/>
        <end position="278"/>
    </location>
</feature>
<feature type="region of interest" description="Disordered" evidence="10">
    <location>
        <begin position="518"/>
        <end position="608"/>
    </location>
</feature>
<evidence type="ECO:0000256" key="1">
    <source>
        <dbReference type="ARBA" id="ARBA00004191"/>
    </source>
</evidence>
<evidence type="ECO:0000256" key="7">
    <source>
        <dbReference type="ARBA" id="ARBA00022771"/>
    </source>
</evidence>
<dbReference type="SMART" id="SM00451">
    <property type="entry name" value="ZnF_U1"/>
    <property type="match status" value="1"/>
</dbReference>
<dbReference type="InterPro" id="IPR000420">
    <property type="entry name" value="Yeast_PIR_rpt"/>
</dbReference>
<feature type="compositionally biased region" description="Basic residues" evidence="10">
    <location>
        <begin position="597"/>
        <end position="608"/>
    </location>
</feature>
<dbReference type="AlphaFoldDB" id="A0AAN6MRK7"/>
<feature type="signal peptide" evidence="11">
    <location>
        <begin position="1"/>
        <end position="20"/>
    </location>
</feature>
<keyword evidence="3" id="KW-0964">Secreted</keyword>
<feature type="compositionally biased region" description="Basic and acidic residues" evidence="10">
    <location>
        <begin position="342"/>
        <end position="366"/>
    </location>
</feature>
<evidence type="ECO:0000259" key="12">
    <source>
        <dbReference type="SMART" id="SM00451"/>
    </source>
</evidence>
<evidence type="ECO:0000256" key="2">
    <source>
        <dbReference type="ARBA" id="ARBA00022512"/>
    </source>
</evidence>
<keyword evidence="5 11" id="KW-0732">Signal</keyword>
<dbReference type="GO" id="GO:0005199">
    <property type="term" value="F:structural constituent of cell wall"/>
    <property type="evidence" value="ECO:0007669"/>
    <property type="project" value="InterPro"/>
</dbReference>
<feature type="compositionally biased region" description="Polar residues" evidence="10">
    <location>
        <begin position="446"/>
        <end position="456"/>
    </location>
</feature>
<gene>
    <name evidence="13" type="ORF">C8A05DRAFT_41864</name>
</gene>
<dbReference type="GO" id="GO:0003676">
    <property type="term" value="F:nucleic acid binding"/>
    <property type="evidence" value="ECO:0007669"/>
    <property type="project" value="InterPro"/>
</dbReference>
<keyword evidence="6" id="KW-0677">Repeat</keyword>
<dbReference type="PANTHER" id="PTHR47254:SF1">
    <property type="entry name" value="CELL WALL MANNOPROTEIN CIS3-RELATED"/>
    <property type="match status" value="1"/>
</dbReference>
<dbReference type="EMBL" id="MU855369">
    <property type="protein sequence ID" value="KAK3905158.1"/>
    <property type="molecule type" value="Genomic_DNA"/>
</dbReference>
<dbReference type="InterPro" id="IPR003604">
    <property type="entry name" value="Matrin/U1-like-C_Znf_C2H2"/>
</dbReference>
<dbReference type="InterPro" id="IPR051153">
    <property type="entry name" value="Yeast_CWMannoprotein_PIR"/>
</dbReference>
<dbReference type="Gene3D" id="3.30.160.60">
    <property type="entry name" value="Classic Zinc Finger"/>
    <property type="match status" value="1"/>
</dbReference>
<evidence type="ECO:0000256" key="6">
    <source>
        <dbReference type="ARBA" id="ARBA00022737"/>
    </source>
</evidence>
<feature type="chain" id="PRO_5043004909" description="U1-type domain-containing protein" evidence="11">
    <location>
        <begin position="21"/>
        <end position="608"/>
    </location>
</feature>
<feature type="compositionally biased region" description="Low complexity" evidence="10">
    <location>
        <begin position="400"/>
        <end position="409"/>
    </location>
</feature>
<keyword evidence="4" id="KW-0479">Metal-binding</keyword>
<dbReference type="PANTHER" id="PTHR47254">
    <property type="entry name" value="CELL WALL MANNOPROTEIN CIS3-RELATED"/>
    <property type="match status" value="1"/>
</dbReference>
<evidence type="ECO:0000256" key="9">
    <source>
        <dbReference type="ARBA" id="ARBA00038219"/>
    </source>
</evidence>
<feature type="region of interest" description="Disordered" evidence="10">
    <location>
        <begin position="446"/>
        <end position="481"/>
    </location>
</feature>
<dbReference type="SUPFAM" id="SSF57667">
    <property type="entry name" value="beta-beta-alpha zinc fingers"/>
    <property type="match status" value="1"/>
</dbReference>
<sequence length="608" mass="63572">MLPKIEIAHAFMAMVSAALAQGLTEKIAPPGSVPAGCVQSSPGEFEITIVKLAGDFTKQKELAVENSAGCAGGGTLVAQLTDGVLVDDHNRTGYIASNFQLQFDNPPQSGALYTAGFSRCGNDSLALGGSATFWQCASGTFWNLYDRWWAEQCEPVDILVLPCGGSKQQGAETVVGSAGVATTVVITTVTTIPICQIGDGKCPLSLSSTPFHALPLPSHPTPSHVIVPDIGHTAPCTGASAPTTAAVSQAPDGQVEATATASRLPPSAPASAVPVPTAAPPVDSVAVRGEPRGAVGAVVAVVAAVSTPKYWCKHCSTYVRDTKLERTNHEATAKHQGAVKRSLRDLHRNADQKERDKERARREVERLNGVVSGTGASSSSSGATAATSLTGSRPGGGAYGAPPQQASQADRQKQLEQLADLGVNIPTELRGNMAMAGEWTVTTTRVVNSGSGTSDGPSAESRATGVKRERERTEEEKEQDEAIKGLFKRPRKWGIDSKTMPADEDAELEALLSGPLVKTKKEEDAETTPIKPEGVKTEYSTGEMPEDDGARSVKHEPLPVVVKTEPMEEQLGDDVGAPNESAPGGGTPAAEAPAVVFKKRKPKTTRQK</sequence>
<evidence type="ECO:0000256" key="11">
    <source>
        <dbReference type="SAM" id="SignalP"/>
    </source>
</evidence>
<dbReference type="PROSITE" id="PS50256">
    <property type="entry name" value="PIR_REPEAT_2"/>
    <property type="match status" value="1"/>
</dbReference>
<reference evidence="13" key="1">
    <citation type="journal article" date="2023" name="Mol. Phylogenet. Evol.">
        <title>Genome-scale phylogeny and comparative genomics of the fungal order Sordariales.</title>
        <authorList>
            <person name="Hensen N."/>
            <person name="Bonometti L."/>
            <person name="Westerberg I."/>
            <person name="Brannstrom I.O."/>
            <person name="Guillou S."/>
            <person name="Cros-Aarteil S."/>
            <person name="Calhoun S."/>
            <person name="Haridas S."/>
            <person name="Kuo A."/>
            <person name="Mondo S."/>
            <person name="Pangilinan J."/>
            <person name="Riley R."/>
            <person name="LaButti K."/>
            <person name="Andreopoulos B."/>
            <person name="Lipzen A."/>
            <person name="Chen C."/>
            <person name="Yan M."/>
            <person name="Daum C."/>
            <person name="Ng V."/>
            <person name="Clum A."/>
            <person name="Steindorff A."/>
            <person name="Ohm R.A."/>
            <person name="Martin F."/>
            <person name="Silar P."/>
            <person name="Natvig D.O."/>
            <person name="Lalanne C."/>
            <person name="Gautier V."/>
            <person name="Ament-Velasquez S.L."/>
            <person name="Kruys A."/>
            <person name="Hutchinson M.I."/>
            <person name="Powell A.J."/>
            <person name="Barry K."/>
            <person name="Miller A.N."/>
            <person name="Grigoriev I.V."/>
            <person name="Debuchy R."/>
            <person name="Gladieux P."/>
            <person name="Hiltunen Thoren M."/>
            <person name="Johannesson H."/>
        </authorList>
    </citation>
    <scope>NUCLEOTIDE SEQUENCE</scope>
    <source>
        <strain evidence="13">CBS 103.79</strain>
    </source>
</reference>
<feature type="domain" description="U1-type" evidence="12">
    <location>
        <begin position="307"/>
        <end position="342"/>
    </location>
</feature>
<keyword evidence="14" id="KW-1185">Reference proteome</keyword>
<proteinExistence type="inferred from homology"/>
<comment type="similarity">
    <text evidence="9">Belongs to the PIR protein family.</text>
</comment>
<dbReference type="GO" id="GO:0009277">
    <property type="term" value="C:fungal-type cell wall"/>
    <property type="evidence" value="ECO:0007669"/>
    <property type="project" value="TreeGrafter"/>
</dbReference>
<dbReference type="GO" id="GO:0031505">
    <property type="term" value="P:fungal-type cell wall organization"/>
    <property type="evidence" value="ECO:0007669"/>
    <property type="project" value="UniProtKB-ARBA"/>
</dbReference>
<dbReference type="InterPro" id="IPR054508">
    <property type="entry name" value="PIR1-like_C"/>
</dbReference>
<keyword evidence="8" id="KW-0862">Zinc</keyword>
<comment type="caution">
    <text evidence="13">The sequence shown here is derived from an EMBL/GenBank/DDBJ whole genome shotgun (WGS) entry which is preliminary data.</text>
</comment>
<protein>
    <recommendedName>
        <fullName evidence="12">U1-type domain-containing protein</fullName>
    </recommendedName>
</protein>
<dbReference type="Proteomes" id="UP001303889">
    <property type="component" value="Unassembled WGS sequence"/>
</dbReference>
<evidence type="ECO:0000256" key="10">
    <source>
        <dbReference type="SAM" id="MobiDB-lite"/>
    </source>
</evidence>
<evidence type="ECO:0000313" key="13">
    <source>
        <dbReference type="EMBL" id="KAK3905158.1"/>
    </source>
</evidence>
<dbReference type="Pfam" id="PF22799">
    <property type="entry name" value="PIR1-like_C"/>
    <property type="match status" value="1"/>
</dbReference>
<feature type="compositionally biased region" description="Basic and acidic residues" evidence="10">
    <location>
        <begin position="548"/>
        <end position="557"/>
    </location>
</feature>
<evidence type="ECO:0000256" key="4">
    <source>
        <dbReference type="ARBA" id="ARBA00022723"/>
    </source>
</evidence>
<organism evidence="13 14">
    <name type="scientific">Staphylotrichum tortipilum</name>
    <dbReference type="NCBI Taxonomy" id="2831512"/>
    <lineage>
        <taxon>Eukaryota</taxon>
        <taxon>Fungi</taxon>
        <taxon>Dikarya</taxon>
        <taxon>Ascomycota</taxon>
        <taxon>Pezizomycotina</taxon>
        <taxon>Sordariomycetes</taxon>
        <taxon>Sordariomycetidae</taxon>
        <taxon>Sordariales</taxon>
        <taxon>Chaetomiaceae</taxon>
        <taxon>Staphylotrichum</taxon>
    </lineage>
</organism>
<feature type="compositionally biased region" description="Low complexity" evidence="10">
    <location>
        <begin position="257"/>
        <end position="278"/>
    </location>
</feature>
<evidence type="ECO:0000256" key="3">
    <source>
        <dbReference type="ARBA" id="ARBA00022525"/>
    </source>
</evidence>
<feature type="compositionally biased region" description="Basic and acidic residues" evidence="10">
    <location>
        <begin position="466"/>
        <end position="481"/>
    </location>
</feature>
<reference evidence="13" key="2">
    <citation type="submission" date="2023-05" db="EMBL/GenBank/DDBJ databases">
        <authorList>
            <consortium name="Lawrence Berkeley National Laboratory"/>
            <person name="Steindorff A."/>
            <person name="Hensen N."/>
            <person name="Bonometti L."/>
            <person name="Westerberg I."/>
            <person name="Brannstrom I.O."/>
            <person name="Guillou S."/>
            <person name="Cros-Aarteil S."/>
            <person name="Calhoun S."/>
            <person name="Haridas S."/>
            <person name="Kuo A."/>
            <person name="Mondo S."/>
            <person name="Pangilinan J."/>
            <person name="Riley R."/>
            <person name="Labutti K."/>
            <person name="Andreopoulos B."/>
            <person name="Lipzen A."/>
            <person name="Chen C."/>
            <person name="Yanf M."/>
            <person name="Daum C."/>
            <person name="Ng V."/>
            <person name="Clum A."/>
            <person name="Ohm R."/>
            <person name="Martin F."/>
            <person name="Silar P."/>
            <person name="Natvig D."/>
            <person name="Lalanne C."/>
            <person name="Gautier V."/>
            <person name="Ament-Velasquez S.L."/>
            <person name="Kruys A."/>
            <person name="Hutchinson M.I."/>
            <person name="Powell A.J."/>
            <person name="Barry K."/>
            <person name="Miller A.N."/>
            <person name="Grigoriev I.V."/>
            <person name="Debuchy R."/>
            <person name="Gladieux P."/>
            <person name="Thoren M.H."/>
            <person name="Johannesson H."/>
        </authorList>
    </citation>
    <scope>NUCLEOTIDE SEQUENCE</scope>
    <source>
        <strain evidence="13">CBS 103.79</strain>
    </source>
</reference>
<feature type="region of interest" description="Disordered" evidence="10">
    <location>
        <begin position="329"/>
        <end position="412"/>
    </location>
</feature>
<feature type="compositionally biased region" description="Low complexity" evidence="10">
    <location>
        <begin position="373"/>
        <end position="392"/>
    </location>
</feature>
<dbReference type="Pfam" id="PF06220">
    <property type="entry name" value="zf-U1"/>
    <property type="match status" value="1"/>
</dbReference>
<evidence type="ECO:0000256" key="5">
    <source>
        <dbReference type="ARBA" id="ARBA00022729"/>
    </source>
</evidence>
<dbReference type="InterPro" id="IPR013085">
    <property type="entry name" value="U1-CZ_Znf_C2H2"/>
</dbReference>